<protein>
    <submittedName>
        <fullName evidence="3">N-methylhydantoinase A/oxoprolinase/acetone carboxylase beta subunit</fullName>
    </submittedName>
</protein>
<gene>
    <name evidence="3" type="ORF">EI42_02990</name>
</gene>
<dbReference type="RefSeq" id="WP_111323300.1">
    <property type="nucleotide sequence ID" value="NZ_BIFX01000001.1"/>
</dbReference>
<dbReference type="Gene3D" id="3.30.420.40">
    <property type="match status" value="1"/>
</dbReference>
<comment type="caution">
    <text evidence="3">The sequence shown here is derived from an EMBL/GenBank/DDBJ whole genome shotgun (WGS) entry which is preliminary data.</text>
</comment>
<dbReference type="InterPro" id="IPR008040">
    <property type="entry name" value="Hydant_A_N"/>
</dbReference>
<keyword evidence="4" id="KW-1185">Reference proteome</keyword>
<dbReference type="SUPFAM" id="SSF53067">
    <property type="entry name" value="Actin-like ATPase domain"/>
    <property type="match status" value="2"/>
</dbReference>
<evidence type="ECO:0000259" key="2">
    <source>
        <dbReference type="Pfam" id="PF05378"/>
    </source>
</evidence>
<dbReference type="InterPro" id="IPR045079">
    <property type="entry name" value="Oxoprolinase-like"/>
</dbReference>
<dbReference type="PANTHER" id="PTHR11365:SF10">
    <property type="entry name" value="HYDANTOINASE_OXOPROLINASE"/>
    <property type="match status" value="1"/>
</dbReference>
<feature type="domain" description="Hydantoinase/oxoprolinase N-terminal" evidence="2">
    <location>
        <begin position="4"/>
        <end position="173"/>
    </location>
</feature>
<sequence>MRYRLGIDVGGTNTDAVLLNEQGRIVSMIKTPVTPDVIGGISHAVQRLLDRTRIPPQNITYAMLGTTQITNAIIERKGLTRVGIIRLGAPATRAIPPLVDWPADLREKVEGPYAVLPGGVEYDGRVISPFDPVAVRETVRSFRGRVQAFAVISVFAAVRDEDELATAEIIAEEVGPGTPVSLSHHIGSLGLLERENATILNAAVAPVARHIAVAFQEALKQLGIKARLFLSQNDGTLMELETALHYPILTIACGPTNSMRGAAFLSGLRDAIVIDVGGTSTDVGVLLSGFPRESALAVEIGGVRTNFRMPDLISIGLGGGSVVHVARDTSTIRIGPESVGYRLMQEALCFGGKTFTMTDVAVARGMAVLGKRNRVTIVPEVIERAFRQGITMLEQAIDRIKLSAQDVPVVAVGGGSILLPGRMIGISQVYRPKYFEVANAIGAAIAQVSGTIDHIFSLERQSREEAFQQARQAAIVEALKAGADPTMLSVIDVDEIPLAYLPGNAVRIKVKVAGNLSSKETRQ</sequence>
<dbReference type="GO" id="GO:0016787">
    <property type="term" value="F:hydrolase activity"/>
    <property type="evidence" value="ECO:0007669"/>
    <property type="project" value="InterPro"/>
</dbReference>
<evidence type="ECO:0000313" key="4">
    <source>
        <dbReference type="Proteomes" id="UP000248806"/>
    </source>
</evidence>
<dbReference type="Pfam" id="PF05378">
    <property type="entry name" value="Hydant_A_N"/>
    <property type="match status" value="1"/>
</dbReference>
<organism evidence="3 4">
    <name type="scientific">Thermosporothrix hazakensis</name>
    <dbReference type="NCBI Taxonomy" id="644383"/>
    <lineage>
        <taxon>Bacteria</taxon>
        <taxon>Bacillati</taxon>
        <taxon>Chloroflexota</taxon>
        <taxon>Ktedonobacteria</taxon>
        <taxon>Ktedonobacterales</taxon>
        <taxon>Thermosporotrichaceae</taxon>
        <taxon>Thermosporothrix</taxon>
    </lineage>
</organism>
<dbReference type="AlphaFoldDB" id="A0A326U734"/>
<evidence type="ECO:0000259" key="1">
    <source>
        <dbReference type="Pfam" id="PF01968"/>
    </source>
</evidence>
<dbReference type="Proteomes" id="UP000248806">
    <property type="component" value="Unassembled WGS sequence"/>
</dbReference>
<dbReference type="EMBL" id="QKUF01000009">
    <property type="protein sequence ID" value="PZW29268.1"/>
    <property type="molecule type" value="Genomic_DNA"/>
</dbReference>
<dbReference type="OrthoDB" id="9768323at2"/>
<proteinExistence type="predicted"/>
<dbReference type="PANTHER" id="PTHR11365">
    <property type="entry name" value="5-OXOPROLINASE RELATED"/>
    <property type="match status" value="1"/>
</dbReference>
<dbReference type="InterPro" id="IPR002821">
    <property type="entry name" value="Hydantoinase_A"/>
</dbReference>
<reference evidence="3 4" key="1">
    <citation type="submission" date="2018-06" db="EMBL/GenBank/DDBJ databases">
        <title>Genomic Encyclopedia of Archaeal and Bacterial Type Strains, Phase II (KMG-II): from individual species to whole genera.</title>
        <authorList>
            <person name="Goeker M."/>
        </authorList>
    </citation>
    <scope>NUCLEOTIDE SEQUENCE [LARGE SCALE GENOMIC DNA]</scope>
    <source>
        <strain evidence="3 4">ATCC BAA-1881</strain>
    </source>
</reference>
<dbReference type="InterPro" id="IPR043129">
    <property type="entry name" value="ATPase_NBD"/>
</dbReference>
<name>A0A326U734_THEHA</name>
<evidence type="ECO:0000313" key="3">
    <source>
        <dbReference type="EMBL" id="PZW29268.1"/>
    </source>
</evidence>
<dbReference type="Pfam" id="PF01968">
    <property type="entry name" value="Hydantoinase_A"/>
    <property type="match status" value="1"/>
</dbReference>
<feature type="domain" description="Hydantoinase A/oxoprolinase" evidence="1">
    <location>
        <begin position="194"/>
        <end position="363"/>
    </location>
</feature>
<accession>A0A326U734</accession>